<dbReference type="EMBL" id="HBUF01439000">
    <property type="protein sequence ID" value="CAG6742746.1"/>
    <property type="molecule type" value="Transcribed_RNA"/>
</dbReference>
<dbReference type="EMBL" id="HBUF01103955">
    <property type="protein sequence ID" value="CAG6638792.1"/>
    <property type="molecule type" value="Transcribed_RNA"/>
</dbReference>
<keyword evidence="1" id="KW-0812">Transmembrane</keyword>
<organism evidence="2">
    <name type="scientific">Cacopsylla melanoneura</name>
    <dbReference type="NCBI Taxonomy" id="428564"/>
    <lineage>
        <taxon>Eukaryota</taxon>
        <taxon>Metazoa</taxon>
        <taxon>Ecdysozoa</taxon>
        <taxon>Arthropoda</taxon>
        <taxon>Hexapoda</taxon>
        <taxon>Insecta</taxon>
        <taxon>Pterygota</taxon>
        <taxon>Neoptera</taxon>
        <taxon>Paraneoptera</taxon>
        <taxon>Hemiptera</taxon>
        <taxon>Sternorrhyncha</taxon>
        <taxon>Psylloidea</taxon>
        <taxon>Psyllidae</taxon>
        <taxon>Psyllinae</taxon>
        <taxon>Cacopsylla</taxon>
    </lineage>
</organism>
<proteinExistence type="predicted"/>
<reference evidence="2" key="1">
    <citation type="submission" date="2021-05" db="EMBL/GenBank/DDBJ databases">
        <authorList>
            <person name="Alioto T."/>
            <person name="Alioto T."/>
            <person name="Gomez Garrido J."/>
        </authorList>
    </citation>
    <scope>NUCLEOTIDE SEQUENCE</scope>
</reference>
<dbReference type="EMBL" id="HBUF01263955">
    <property type="protein sequence ID" value="CAG6683651.1"/>
    <property type="molecule type" value="Transcribed_RNA"/>
</dbReference>
<keyword evidence="1" id="KW-1133">Transmembrane helix</keyword>
<protein>
    <submittedName>
        <fullName evidence="2">Uncharacterized protein</fullName>
    </submittedName>
</protein>
<evidence type="ECO:0000256" key="1">
    <source>
        <dbReference type="SAM" id="Phobius"/>
    </source>
</evidence>
<name>A0A8D8VWY4_9HEMI</name>
<dbReference type="AlphaFoldDB" id="A0A8D8VWY4"/>
<feature type="transmembrane region" description="Helical" evidence="1">
    <location>
        <begin position="21"/>
        <end position="37"/>
    </location>
</feature>
<feature type="transmembrane region" description="Helical" evidence="1">
    <location>
        <begin position="57"/>
        <end position="79"/>
    </location>
</feature>
<sequence length="141" mass="17161">MTQNQASRIVQQHRKEKVTKYFNYQLKLLNLVGLFRLPEDVPRGKWFHHRSVLYSIYLWFAFIYFGLFLVLCFACNVVYVRKDFTHSSFSMLENSCVIMIFIEIVSLNMRREDLFKLLQRMDKFDVTTKPNIFKNVRRFER</sequence>
<keyword evidence="1" id="KW-0472">Membrane</keyword>
<accession>A0A8D8VWY4</accession>
<evidence type="ECO:0000313" key="2">
    <source>
        <dbReference type="EMBL" id="CAG6638792.1"/>
    </source>
</evidence>